<comment type="caution">
    <text evidence="2">The sequence shown here is derived from an EMBL/GenBank/DDBJ whole genome shotgun (WGS) entry which is preliminary data.</text>
</comment>
<dbReference type="PANTHER" id="PTHR48006">
    <property type="entry name" value="LEUCINE-RICH REPEAT-CONTAINING PROTEIN DDB_G0281931-RELATED"/>
    <property type="match status" value="1"/>
</dbReference>
<evidence type="ECO:0000313" key="3">
    <source>
        <dbReference type="Proteomes" id="UP001188597"/>
    </source>
</evidence>
<name>A0AA88VHM5_9ASTE</name>
<dbReference type="Gene3D" id="1.10.510.10">
    <property type="entry name" value="Transferase(Phosphotransferase) domain 1"/>
    <property type="match status" value="1"/>
</dbReference>
<proteinExistence type="predicted"/>
<dbReference type="PANTHER" id="PTHR48006:SF66">
    <property type="entry name" value="PROTEIN KINASE DOMAIN-CONTAINING PROTEIN"/>
    <property type="match status" value="1"/>
</dbReference>
<dbReference type="EMBL" id="JAVXUP010001981">
    <property type="protein sequence ID" value="KAK3006530.1"/>
    <property type="molecule type" value="Genomic_DNA"/>
</dbReference>
<dbReference type="InterPro" id="IPR051824">
    <property type="entry name" value="LRR_Rcpt-Like_S/T_Kinase"/>
</dbReference>
<comment type="subcellular location">
    <subcellularLocation>
        <location evidence="1">Membrane</location>
        <topology evidence="1">Single-pass type I membrane protein</topology>
    </subcellularLocation>
</comment>
<sequence length="185" mass="20936">MALEYALWGYLTYKADSYSFGVVVLEIVAGMNNVKYRLGEEYVCLLDWAFVLQRKGSLMELMDPKLGSNFNQKEAMRVVKIALLCTNPSPALRPTMSAVLGMLQGHISVQEAYINPSIYGDELMLQSLETNIMRFDPRTLLRLKPFFNHQMQHPMTLPPHLPSSLPPPFAGSVQSRSSYSITKQF</sequence>
<accession>A0AA88VHM5</accession>
<gene>
    <name evidence="2" type="ORF">RJ639_015903</name>
</gene>
<reference evidence="2" key="1">
    <citation type="submission" date="2022-12" db="EMBL/GenBank/DDBJ databases">
        <title>Draft genome assemblies for two species of Escallonia (Escalloniales).</title>
        <authorList>
            <person name="Chanderbali A."/>
            <person name="Dervinis C."/>
            <person name="Anghel I."/>
            <person name="Soltis D."/>
            <person name="Soltis P."/>
            <person name="Zapata F."/>
        </authorList>
    </citation>
    <scope>NUCLEOTIDE SEQUENCE</scope>
    <source>
        <strain evidence="2">UCBG64.0493</strain>
        <tissue evidence="2">Leaf</tissue>
    </source>
</reference>
<evidence type="ECO:0008006" key="4">
    <source>
        <dbReference type="Google" id="ProtNLM"/>
    </source>
</evidence>
<protein>
    <recommendedName>
        <fullName evidence="4">Serine-threonine/tyrosine-protein kinase catalytic domain-containing protein</fullName>
    </recommendedName>
</protein>
<evidence type="ECO:0000313" key="2">
    <source>
        <dbReference type="EMBL" id="KAK3006530.1"/>
    </source>
</evidence>
<keyword evidence="3" id="KW-1185">Reference proteome</keyword>
<dbReference type="AlphaFoldDB" id="A0AA88VHM5"/>
<dbReference type="SUPFAM" id="SSF56112">
    <property type="entry name" value="Protein kinase-like (PK-like)"/>
    <property type="match status" value="1"/>
</dbReference>
<dbReference type="InterPro" id="IPR011009">
    <property type="entry name" value="Kinase-like_dom_sf"/>
</dbReference>
<dbReference type="Proteomes" id="UP001188597">
    <property type="component" value="Unassembled WGS sequence"/>
</dbReference>
<dbReference type="GO" id="GO:0016020">
    <property type="term" value="C:membrane"/>
    <property type="evidence" value="ECO:0007669"/>
    <property type="project" value="UniProtKB-SubCell"/>
</dbReference>
<evidence type="ECO:0000256" key="1">
    <source>
        <dbReference type="ARBA" id="ARBA00004479"/>
    </source>
</evidence>
<organism evidence="2 3">
    <name type="scientific">Escallonia herrerae</name>
    <dbReference type="NCBI Taxonomy" id="1293975"/>
    <lineage>
        <taxon>Eukaryota</taxon>
        <taxon>Viridiplantae</taxon>
        <taxon>Streptophyta</taxon>
        <taxon>Embryophyta</taxon>
        <taxon>Tracheophyta</taxon>
        <taxon>Spermatophyta</taxon>
        <taxon>Magnoliopsida</taxon>
        <taxon>eudicotyledons</taxon>
        <taxon>Gunneridae</taxon>
        <taxon>Pentapetalae</taxon>
        <taxon>asterids</taxon>
        <taxon>campanulids</taxon>
        <taxon>Escalloniales</taxon>
        <taxon>Escalloniaceae</taxon>
        <taxon>Escallonia</taxon>
    </lineage>
</organism>